<name>A0A562JWB3_9BACI</name>
<dbReference type="EMBL" id="VLKI01000005">
    <property type="protein sequence ID" value="TWH87468.1"/>
    <property type="molecule type" value="Genomic_DNA"/>
</dbReference>
<dbReference type="Proteomes" id="UP000318667">
    <property type="component" value="Unassembled WGS sequence"/>
</dbReference>
<proteinExistence type="predicted"/>
<protein>
    <submittedName>
        <fullName evidence="1">Uncharacterized protein</fullName>
    </submittedName>
</protein>
<keyword evidence="2" id="KW-1185">Reference proteome</keyword>
<accession>A0A562JWB3</accession>
<dbReference type="AlphaFoldDB" id="A0A562JWB3"/>
<sequence length="61" mass="6946">MIYPTVLSKESNLVHIVKDQNTCVCGFTYNAFTTFTKKDLKKIKFKPEKVITCPNCKSIST</sequence>
<comment type="caution">
    <text evidence="1">The sequence shown here is derived from an EMBL/GenBank/DDBJ whole genome shotgun (WGS) entry which is preliminary data.</text>
</comment>
<organism evidence="1 2">
    <name type="scientific">Cytobacillus oceanisediminis</name>
    <dbReference type="NCBI Taxonomy" id="665099"/>
    <lineage>
        <taxon>Bacteria</taxon>
        <taxon>Bacillati</taxon>
        <taxon>Bacillota</taxon>
        <taxon>Bacilli</taxon>
        <taxon>Bacillales</taxon>
        <taxon>Bacillaceae</taxon>
        <taxon>Cytobacillus</taxon>
    </lineage>
</organism>
<evidence type="ECO:0000313" key="1">
    <source>
        <dbReference type="EMBL" id="TWH87468.1"/>
    </source>
</evidence>
<evidence type="ECO:0000313" key="2">
    <source>
        <dbReference type="Proteomes" id="UP000318667"/>
    </source>
</evidence>
<gene>
    <name evidence="1" type="ORF">IQ19_02422</name>
</gene>
<reference evidence="1 2" key="1">
    <citation type="journal article" date="2015" name="Stand. Genomic Sci.">
        <title>Genomic Encyclopedia of Bacterial and Archaeal Type Strains, Phase III: the genomes of soil and plant-associated and newly described type strains.</title>
        <authorList>
            <person name="Whitman W.B."/>
            <person name="Woyke T."/>
            <person name="Klenk H.P."/>
            <person name="Zhou Y."/>
            <person name="Lilburn T.G."/>
            <person name="Beck B.J."/>
            <person name="De Vos P."/>
            <person name="Vandamme P."/>
            <person name="Eisen J.A."/>
            <person name="Garrity G."/>
            <person name="Hugenholtz P."/>
            <person name="Kyrpides N.C."/>
        </authorList>
    </citation>
    <scope>NUCLEOTIDE SEQUENCE [LARGE SCALE GENOMIC DNA]</scope>
    <source>
        <strain evidence="1 2">CGMCC 1.10115</strain>
    </source>
</reference>